<evidence type="ECO:0000256" key="1">
    <source>
        <dbReference type="SAM" id="Phobius"/>
    </source>
</evidence>
<sequence length="69" mass="6991">MDLSNLMNGGGGYSNSSDARGGVFDVGSRAVNFGSYGGSALDSVLSKNPVNNAVVFVVVAAVAYFVVNK</sequence>
<dbReference type="Proteomes" id="UP000228987">
    <property type="component" value="Unassembled WGS sequence"/>
</dbReference>
<keyword evidence="1" id="KW-0472">Membrane</keyword>
<accession>A0A2A5CE05</accession>
<dbReference type="AlphaFoldDB" id="A0A2A5CE05"/>
<gene>
    <name evidence="2" type="ORF">COA71_05720</name>
</gene>
<feature type="transmembrane region" description="Helical" evidence="1">
    <location>
        <begin position="50"/>
        <end position="67"/>
    </location>
</feature>
<proteinExistence type="predicted"/>
<keyword evidence="1" id="KW-0812">Transmembrane</keyword>
<protein>
    <submittedName>
        <fullName evidence="2">Uncharacterized protein</fullName>
    </submittedName>
</protein>
<name>A0A2A5CE05_9GAMM</name>
<evidence type="ECO:0000313" key="2">
    <source>
        <dbReference type="EMBL" id="PCJ42089.1"/>
    </source>
</evidence>
<organism evidence="2 3">
    <name type="scientific">SAR86 cluster bacterium</name>
    <dbReference type="NCBI Taxonomy" id="2030880"/>
    <lineage>
        <taxon>Bacteria</taxon>
        <taxon>Pseudomonadati</taxon>
        <taxon>Pseudomonadota</taxon>
        <taxon>Gammaproteobacteria</taxon>
        <taxon>SAR86 cluster</taxon>
    </lineage>
</organism>
<reference evidence="3" key="1">
    <citation type="submission" date="2017-08" db="EMBL/GenBank/DDBJ databases">
        <title>A dynamic microbial community with high functional redundancy inhabits the cold, oxic subseafloor aquifer.</title>
        <authorList>
            <person name="Tully B.J."/>
            <person name="Wheat C.G."/>
            <person name="Glazer B.T."/>
            <person name="Huber J.A."/>
        </authorList>
    </citation>
    <scope>NUCLEOTIDE SEQUENCE [LARGE SCALE GENOMIC DNA]</scope>
</reference>
<comment type="caution">
    <text evidence="2">The sequence shown here is derived from an EMBL/GenBank/DDBJ whole genome shotgun (WGS) entry which is preliminary data.</text>
</comment>
<keyword evidence="1" id="KW-1133">Transmembrane helix</keyword>
<evidence type="ECO:0000313" key="3">
    <source>
        <dbReference type="Proteomes" id="UP000228987"/>
    </source>
</evidence>
<dbReference type="EMBL" id="NVWI01000003">
    <property type="protein sequence ID" value="PCJ42089.1"/>
    <property type="molecule type" value="Genomic_DNA"/>
</dbReference>